<evidence type="ECO:0000256" key="2">
    <source>
        <dbReference type="SAM" id="MobiDB-lite"/>
    </source>
</evidence>
<dbReference type="Proteomes" id="UP000565262">
    <property type="component" value="Unassembled WGS sequence"/>
</dbReference>
<dbReference type="NCBIfam" id="TIGR00732">
    <property type="entry name" value="dprA"/>
    <property type="match status" value="1"/>
</dbReference>
<dbReference type="PANTHER" id="PTHR43022">
    <property type="entry name" value="PROTEIN SMF"/>
    <property type="match status" value="1"/>
</dbReference>
<proteinExistence type="inferred from homology"/>
<dbReference type="SUPFAM" id="SSF102405">
    <property type="entry name" value="MCP/YpsA-like"/>
    <property type="match status" value="1"/>
</dbReference>
<organism evidence="5 6">
    <name type="scientific">Oceanospirillum sediminis</name>
    <dbReference type="NCBI Taxonomy" id="2760088"/>
    <lineage>
        <taxon>Bacteria</taxon>
        <taxon>Pseudomonadati</taxon>
        <taxon>Pseudomonadota</taxon>
        <taxon>Gammaproteobacteria</taxon>
        <taxon>Oceanospirillales</taxon>
        <taxon>Oceanospirillaceae</taxon>
        <taxon>Oceanospirillum</taxon>
    </lineage>
</organism>
<feature type="domain" description="Smf/DprA SLOG" evidence="3">
    <location>
        <begin position="116"/>
        <end position="324"/>
    </location>
</feature>
<evidence type="ECO:0000259" key="4">
    <source>
        <dbReference type="Pfam" id="PF17782"/>
    </source>
</evidence>
<evidence type="ECO:0000313" key="5">
    <source>
        <dbReference type="EMBL" id="MBB1489351.1"/>
    </source>
</evidence>
<dbReference type="Pfam" id="PF17782">
    <property type="entry name" value="WHD_DprA"/>
    <property type="match status" value="1"/>
</dbReference>
<comment type="caution">
    <text evidence="5">The sequence shown here is derived from an EMBL/GenBank/DDBJ whole genome shotgun (WGS) entry which is preliminary data.</text>
</comment>
<dbReference type="RefSeq" id="WP_182811430.1">
    <property type="nucleotide sequence ID" value="NZ_JACJFM010000051.1"/>
</dbReference>
<keyword evidence="6" id="KW-1185">Reference proteome</keyword>
<dbReference type="InterPro" id="IPR057666">
    <property type="entry name" value="DrpA_SLOG"/>
</dbReference>
<evidence type="ECO:0000259" key="3">
    <source>
        <dbReference type="Pfam" id="PF02481"/>
    </source>
</evidence>
<dbReference type="Gene3D" id="1.10.10.10">
    <property type="entry name" value="Winged helix-like DNA-binding domain superfamily/Winged helix DNA-binding domain"/>
    <property type="match status" value="1"/>
</dbReference>
<feature type="domain" description="DprA winged helix" evidence="4">
    <location>
        <begin position="400"/>
        <end position="452"/>
    </location>
</feature>
<dbReference type="InterPro" id="IPR041614">
    <property type="entry name" value="DprA_WH"/>
</dbReference>
<dbReference type="GO" id="GO:0009294">
    <property type="term" value="P:DNA-mediated transformation"/>
    <property type="evidence" value="ECO:0007669"/>
    <property type="project" value="InterPro"/>
</dbReference>
<evidence type="ECO:0000256" key="1">
    <source>
        <dbReference type="ARBA" id="ARBA00006525"/>
    </source>
</evidence>
<name>A0A839IWL0_9GAMM</name>
<reference evidence="5 6" key="1">
    <citation type="submission" date="2020-08" db="EMBL/GenBank/DDBJ databases">
        <title>Oceanospirillum sp. nov. isolated from marine sediment.</title>
        <authorList>
            <person name="Ji X."/>
        </authorList>
    </citation>
    <scope>NUCLEOTIDE SEQUENCE [LARGE SCALE GENOMIC DNA]</scope>
    <source>
        <strain evidence="5 6">D5</strain>
    </source>
</reference>
<dbReference type="Gene3D" id="3.40.50.450">
    <property type="match status" value="1"/>
</dbReference>
<evidence type="ECO:0000313" key="6">
    <source>
        <dbReference type="Proteomes" id="UP000565262"/>
    </source>
</evidence>
<dbReference type="Pfam" id="PF02481">
    <property type="entry name" value="DNA_processg_A"/>
    <property type="match status" value="1"/>
</dbReference>
<accession>A0A839IWL0</accession>
<comment type="similarity">
    <text evidence="1">Belongs to the DprA/Smf family.</text>
</comment>
<gene>
    <name evidence="5" type="primary">dprA</name>
    <name evidence="5" type="ORF">H4O21_22330</name>
</gene>
<dbReference type="EMBL" id="JACJFM010000051">
    <property type="protein sequence ID" value="MBB1489351.1"/>
    <property type="molecule type" value="Genomic_DNA"/>
</dbReference>
<feature type="compositionally biased region" description="Low complexity" evidence="2">
    <location>
        <begin position="356"/>
        <end position="365"/>
    </location>
</feature>
<dbReference type="InterPro" id="IPR003488">
    <property type="entry name" value="DprA"/>
</dbReference>
<dbReference type="PANTHER" id="PTHR43022:SF1">
    <property type="entry name" value="PROTEIN SMF"/>
    <property type="match status" value="1"/>
</dbReference>
<sequence length="459" mass="49797">MSDAPVLPQMTADTSLSVSSSENIETMQALRMLALSQVHGFGSVRLKSFTEQIQQQTGCSVTDETFWLEVIRTLPYLIKAQKGLTECLKRLEAPFTVHWPERDQILHWLQHDKHRLICLGQEAYPWLLQQIPDPPAVLFLAGNAELLHLPQLAIVGSRKPTASGFNDARQFAQALAELGWTITSGLADGIDASAHQGALQVGGATVAVLGTGIDRVYPARNKGLFEQIWQQGVLVSEYPLGTPPRGPNFPKRNRIVSGLSVGVLVVEAALKSGSLISARLAAEQDREVFAIPGSIHQPQNKGCHQLIKQGAKLTENVEDIHAELQHWFKMACDPESGTLNAMYRPEQACLFPSTATSTTPVVPAADGEEKTADKPNPIIASGTSGTESPAQPHAESEPFPEIAEQYQPLIAAIRNGAGHVDALVMATELSATEIQTQLLMLELQGVLVQKEGLYQLNRG</sequence>
<protein>
    <submittedName>
        <fullName evidence="5">DNA-protecting protein DprA</fullName>
    </submittedName>
</protein>
<dbReference type="InterPro" id="IPR036388">
    <property type="entry name" value="WH-like_DNA-bd_sf"/>
</dbReference>
<feature type="region of interest" description="Disordered" evidence="2">
    <location>
        <begin position="356"/>
        <end position="397"/>
    </location>
</feature>
<dbReference type="AlphaFoldDB" id="A0A839IWL0"/>